<evidence type="ECO:0000259" key="6">
    <source>
        <dbReference type="Pfam" id="PF01494"/>
    </source>
</evidence>
<accession>A0A1Y2CVP3</accession>
<gene>
    <name evidence="7" type="ORF">BCR33DRAFT_846726</name>
</gene>
<keyword evidence="8" id="KW-1185">Reference proteome</keyword>
<dbReference type="Pfam" id="PF01494">
    <property type="entry name" value="FAD_binding_3"/>
    <property type="match status" value="1"/>
</dbReference>
<dbReference type="EMBL" id="MCGO01000006">
    <property type="protein sequence ID" value="ORY51093.1"/>
    <property type="molecule type" value="Genomic_DNA"/>
</dbReference>
<organism evidence="7 8">
    <name type="scientific">Rhizoclosmatium globosum</name>
    <dbReference type="NCBI Taxonomy" id="329046"/>
    <lineage>
        <taxon>Eukaryota</taxon>
        <taxon>Fungi</taxon>
        <taxon>Fungi incertae sedis</taxon>
        <taxon>Chytridiomycota</taxon>
        <taxon>Chytridiomycota incertae sedis</taxon>
        <taxon>Chytridiomycetes</taxon>
        <taxon>Chytridiales</taxon>
        <taxon>Chytriomycetaceae</taxon>
        <taxon>Rhizoclosmatium</taxon>
    </lineage>
</organism>
<name>A0A1Y2CVP3_9FUNG</name>
<comment type="similarity">
    <text evidence="1">Belongs to the paxM FAD-dependent monooxygenase family.</text>
</comment>
<keyword evidence="3" id="KW-0274">FAD</keyword>
<feature type="domain" description="FAD-binding" evidence="6">
    <location>
        <begin position="41"/>
        <end position="82"/>
    </location>
</feature>
<evidence type="ECO:0000256" key="1">
    <source>
        <dbReference type="ARBA" id="ARBA00007992"/>
    </source>
</evidence>
<comment type="caution">
    <text evidence="7">The sequence shown here is derived from an EMBL/GenBank/DDBJ whole genome shotgun (WGS) entry which is preliminary data.</text>
</comment>
<dbReference type="PANTHER" id="PTHR13789:SF309">
    <property type="entry name" value="PUTATIVE (AFU_ORTHOLOGUE AFUA_6G14510)-RELATED"/>
    <property type="match status" value="1"/>
</dbReference>
<evidence type="ECO:0000256" key="3">
    <source>
        <dbReference type="ARBA" id="ARBA00022827"/>
    </source>
</evidence>
<dbReference type="AlphaFoldDB" id="A0A1Y2CVP3"/>
<evidence type="ECO:0000313" key="7">
    <source>
        <dbReference type="EMBL" id="ORY51093.1"/>
    </source>
</evidence>
<sequence>MAFFVADLNPAKLFDAGDDWRPYTDLPKESAKLAELVASWGTNADYSRQFGRVVLVGDSAHGTVPFYGQGLNQAIEDAGVLSDLFGYFEDDYKKVFEVYDKIRVPRTRLCSAAARKTAARMKASSKMDLRIGRFMMKLVFNILSLIGADDEVYFHDYRDDVKKAIPDIQFK</sequence>
<evidence type="ECO:0000313" key="8">
    <source>
        <dbReference type="Proteomes" id="UP000193642"/>
    </source>
</evidence>
<evidence type="ECO:0000256" key="5">
    <source>
        <dbReference type="ARBA" id="ARBA00023033"/>
    </source>
</evidence>
<dbReference type="Gene3D" id="3.50.50.60">
    <property type="entry name" value="FAD/NAD(P)-binding domain"/>
    <property type="match status" value="1"/>
</dbReference>
<dbReference type="PANTHER" id="PTHR13789">
    <property type="entry name" value="MONOOXYGENASE"/>
    <property type="match status" value="1"/>
</dbReference>
<reference evidence="7 8" key="1">
    <citation type="submission" date="2016-07" db="EMBL/GenBank/DDBJ databases">
        <title>Pervasive Adenine N6-methylation of Active Genes in Fungi.</title>
        <authorList>
            <consortium name="DOE Joint Genome Institute"/>
            <person name="Mondo S.J."/>
            <person name="Dannebaum R.O."/>
            <person name="Kuo R.C."/>
            <person name="Labutti K."/>
            <person name="Haridas S."/>
            <person name="Kuo A."/>
            <person name="Salamov A."/>
            <person name="Ahrendt S.R."/>
            <person name="Lipzen A."/>
            <person name="Sullivan W."/>
            <person name="Andreopoulos W.B."/>
            <person name="Clum A."/>
            <person name="Lindquist E."/>
            <person name="Daum C."/>
            <person name="Ramamoorthy G.K."/>
            <person name="Gryganskyi A."/>
            <person name="Culley D."/>
            <person name="Magnuson J.K."/>
            <person name="James T.Y."/>
            <person name="O'Malley M.A."/>
            <person name="Stajich J.E."/>
            <person name="Spatafora J.W."/>
            <person name="Visel A."/>
            <person name="Grigoriev I.V."/>
        </authorList>
    </citation>
    <scope>NUCLEOTIDE SEQUENCE [LARGE SCALE GENOMIC DNA]</scope>
    <source>
        <strain evidence="7 8">JEL800</strain>
    </source>
</reference>
<dbReference type="Proteomes" id="UP000193642">
    <property type="component" value="Unassembled WGS sequence"/>
</dbReference>
<dbReference type="InterPro" id="IPR002938">
    <property type="entry name" value="FAD-bd"/>
</dbReference>
<dbReference type="STRING" id="329046.A0A1Y2CVP3"/>
<proteinExistence type="inferred from homology"/>
<dbReference type="OrthoDB" id="277011at2759"/>
<keyword evidence="5" id="KW-0503">Monooxygenase</keyword>
<dbReference type="InterPro" id="IPR036188">
    <property type="entry name" value="FAD/NAD-bd_sf"/>
</dbReference>
<keyword evidence="2" id="KW-0285">Flavoprotein</keyword>
<evidence type="ECO:0000256" key="2">
    <source>
        <dbReference type="ARBA" id="ARBA00022630"/>
    </source>
</evidence>
<evidence type="ECO:0000256" key="4">
    <source>
        <dbReference type="ARBA" id="ARBA00023002"/>
    </source>
</evidence>
<dbReference type="InterPro" id="IPR050493">
    <property type="entry name" value="FAD-dep_Monooxygenase_BioMet"/>
</dbReference>
<dbReference type="SUPFAM" id="SSF51905">
    <property type="entry name" value="FAD/NAD(P)-binding domain"/>
    <property type="match status" value="1"/>
</dbReference>
<dbReference type="GO" id="GO:0071949">
    <property type="term" value="F:FAD binding"/>
    <property type="evidence" value="ECO:0007669"/>
    <property type="project" value="InterPro"/>
</dbReference>
<protein>
    <recommendedName>
        <fullName evidence="6">FAD-binding domain-containing protein</fullName>
    </recommendedName>
</protein>
<dbReference type="PRINTS" id="PR00420">
    <property type="entry name" value="RNGMNOXGNASE"/>
</dbReference>
<keyword evidence="4" id="KW-0560">Oxidoreductase</keyword>
<dbReference type="GO" id="GO:0004497">
    <property type="term" value="F:monooxygenase activity"/>
    <property type="evidence" value="ECO:0007669"/>
    <property type="project" value="UniProtKB-KW"/>
</dbReference>